<sequence length="88" mass="9955">MSDMHMQENIRKVTEAAKEGKNVSERSKNVGFILFLLFVSIFVLVLFALIAGFIINKSFVAAAITTLITFYLIFFVYKLITTKNITSL</sequence>
<feature type="transmembrane region" description="Helical" evidence="1">
    <location>
        <begin position="30"/>
        <end position="55"/>
    </location>
</feature>
<comment type="caution">
    <text evidence="2">The sequence shown here is derived from an EMBL/GenBank/DDBJ whole genome shotgun (WGS) entry which is preliminary data.</text>
</comment>
<feature type="transmembrane region" description="Helical" evidence="1">
    <location>
        <begin position="61"/>
        <end position="80"/>
    </location>
</feature>
<name>A0ABW4SIU2_9BACL</name>
<dbReference type="Proteomes" id="UP001597218">
    <property type="component" value="Unassembled WGS sequence"/>
</dbReference>
<proteinExistence type="predicted"/>
<evidence type="ECO:0000256" key="1">
    <source>
        <dbReference type="SAM" id="Phobius"/>
    </source>
</evidence>
<reference evidence="3" key="1">
    <citation type="journal article" date="2019" name="Int. J. Syst. Evol. Microbiol.">
        <title>The Global Catalogue of Microorganisms (GCM) 10K type strain sequencing project: providing services to taxonomists for standard genome sequencing and annotation.</title>
        <authorList>
            <consortium name="The Broad Institute Genomics Platform"/>
            <consortium name="The Broad Institute Genome Sequencing Center for Infectious Disease"/>
            <person name="Wu L."/>
            <person name="Ma J."/>
        </authorList>
    </citation>
    <scope>NUCLEOTIDE SEQUENCE [LARGE SCALE GENOMIC DNA]</scope>
    <source>
        <strain evidence="3">CGMCC 4.7177</strain>
    </source>
</reference>
<keyword evidence="1" id="KW-0472">Membrane</keyword>
<evidence type="ECO:0000313" key="3">
    <source>
        <dbReference type="Proteomes" id="UP001597218"/>
    </source>
</evidence>
<gene>
    <name evidence="2" type="ORF">ACFSFY_15430</name>
</gene>
<dbReference type="EMBL" id="JBHUGI010000034">
    <property type="protein sequence ID" value="MFD1929433.1"/>
    <property type="molecule type" value="Genomic_DNA"/>
</dbReference>
<evidence type="ECO:0000313" key="2">
    <source>
        <dbReference type="EMBL" id="MFD1929433.1"/>
    </source>
</evidence>
<dbReference type="RefSeq" id="WP_381539556.1">
    <property type="nucleotide sequence ID" value="NZ_JBHUGI010000034.1"/>
</dbReference>
<keyword evidence="1" id="KW-0812">Transmembrane</keyword>
<keyword evidence="1" id="KW-1133">Transmembrane helix</keyword>
<organism evidence="2 3">
    <name type="scientific">Sporosarcina siberiensis</name>
    <dbReference type="NCBI Taxonomy" id="1365606"/>
    <lineage>
        <taxon>Bacteria</taxon>
        <taxon>Bacillati</taxon>
        <taxon>Bacillota</taxon>
        <taxon>Bacilli</taxon>
        <taxon>Bacillales</taxon>
        <taxon>Caryophanaceae</taxon>
        <taxon>Sporosarcina</taxon>
    </lineage>
</organism>
<accession>A0ABW4SIU2</accession>
<protein>
    <submittedName>
        <fullName evidence="2">Uncharacterized protein</fullName>
    </submittedName>
</protein>
<keyword evidence="3" id="KW-1185">Reference proteome</keyword>